<protein>
    <submittedName>
        <fullName evidence="2">Uncharacterized protein</fullName>
    </submittedName>
</protein>
<evidence type="ECO:0000313" key="2">
    <source>
        <dbReference type="EMBL" id="MBP0462687.1"/>
    </source>
</evidence>
<reference evidence="2 3" key="1">
    <citation type="submission" date="2021-03" db="EMBL/GenBank/DDBJ databases">
        <authorList>
            <person name="So Y."/>
        </authorList>
    </citation>
    <scope>NUCLEOTIDE SEQUENCE [LARGE SCALE GENOMIC DNA]</scope>
    <source>
        <strain evidence="2 3">PWR1</strain>
    </source>
</reference>
<dbReference type="Proteomes" id="UP000680815">
    <property type="component" value="Unassembled WGS sequence"/>
</dbReference>
<organism evidence="2 3">
    <name type="scientific">Roseomonas nitratireducens</name>
    <dbReference type="NCBI Taxonomy" id="2820810"/>
    <lineage>
        <taxon>Bacteria</taxon>
        <taxon>Pseudomonadati</taxon>
        <taxon>Pseudomonadota</taxon>
        <taxon>Alphaproteobacteria</taxon>
        <taxon>Acetobacterales</taxon>
        <taxon>Roseomonadaceae</taxon>
        <taxon>Roseomonas</taxon>
    </lineage>
</organism>
<proteinExistence type="predicted"/>
<dbReference type="RefSeq" id="WP_209350044.1">
    <property type="nucleotide sequence ID" value="NZ_JAGIYZ010000001.1"/>
</dbReference>
<feature type="signal peptide" evidence="1">
    <location>
        <begin position="1"/>
        <end position="26"/>
    </location>
</feature>
<feature type="chain" id="PRO_5046346572" evidence="1">
    <location>
        <begin position="27"/>
        <end position="159"/>
    </location>
</feature>
<sequence length="159" mass="16524">MRFARLPRGAAALVALALLPAAPAAAHWEYTRWGMSEAQVATAGRGAVRPLPAGERRPVPAARMEYRATAEFRAATLALTVAFAFDGRTGGLVCVSATGGAGQGAALRARLERAFGAPQERATDPSTGTTVLGWTRPDEIDLQIAANGAVTMLHCARGV</sequence>
<comment type="caution">
    <text evidence="2">The sequence shown here is derived from an EMBL/GenBank/DDBJ whole genome shotgun (WGS) entry which is preliminary data.</text>
</comment>
<dbReference type="EMBL" id="JAGIYZ010000001">
    <property type="protein sequence ID" value="MBP0462687.1"/>
    <property type="molecule type" value="Genomic_DNA"/>
</dbReference>
<keyword evidence="3" id="KW-1185">Reference proteome</keyword>
<keyword evidence="1" id="KW-0732">Signal</keyword>
<evidence type="ECO:0000256" key="1">
    <source>
        <dbReference type="SAM" id="SignalP"/>
    </source>
</evidence>
<name>A0ABS4AQ41_9PROT</name>
<evidence type="ECO:0000313" key="3">
    <source>
        <dbReference type="Proteomes" id="UP000680815"/>
    </source>
</evidence>
<gene>
    <name evidence="2" type="ORF">J5Y09_02075</name>
</gene>
<accession>A0ABS4AQ41</accession>